<protein>
    <submittedName>
        <fullName evidence="1">Uncharacterized protein</fullName>
    </submittedName>
</protein>
<dbReference type="RefSeq" id="WP_092756011.1">
    <property type="nucleotide sequence ID" value="NZ_FOCG01000003.1"/>
</dbReference>
<dbReference type="AlphaFoldDB" id="A0A1H8DLC5"/>
<gene>
    <name evidence="1" type="ORF">SAMN05216180_2676</name>
</gene>
<dbReference type="OrthoDB" id="1857743at2"/>
<reference evidence="1 2" key="1">
    <citation type="submission" date="2016-10" db="EMBL/GenBank/DDBJ databases">
        <authorList>
            <person name="de Groot N.N."/>
        </authorList>
    </citation>
    <scope>NUCLEOTIDE SEQUENCE [LARGE SCALE GENOMIC DNA]</scope>
    <source>
        <strain evidence="1 2">CGMCC 1.5070</strain>
    </source>
</reference>
<dbReference type="Proteomes" id="UP000199158">
    <property type="component" value="Unassembled WGS sequence"/>
</dbReference>
<evidence type="ECO:0000313" key="2">
    <source>
        <dbReference type="Proteomes" id="UP000199158"/>
    </source>
</evidence>
<proteinExistence type="predicted"/>
<evidence type="ECO:0000313" key="1">
    <source>
        <dbReference type="EMBL" id="SEN08112.1"/>
    </source>
</evidence>
<dbReference type="EMBL" id="FOCG01000003">
    <property type="protein sequence ID" value="SEN08112.1"/>
    <property type="molecule type" value="Genomic_DNA"/>
</dbReference>
<accession>A0A1H8DLC5</accession>
<name>A0A1H8DLC5_9FIRM</name>
<organism evidence="1 2">
    <name type="scientific">Hydrogenoanaerobacterium saccharovorans</name>
    <dbReference type="NCBI Taxonomy" id="474960"/>
    <lineage>
        <taxon>Bacteria</taxon>
        <taxon>Bacillati</taxon>
        <taxon>Bacillota</taxon>
        <taxon>Clostridia</taxon>
        <taxon>Eubacteriales</taxon>
        <taxon>Oscillospiraceae</taxon>
        <taxon>Hydrogenoanaerobacterium</taxon>
    </lineage>
</organism>
<sequence length="198" mass="22614">MTKSIESIARLLRPLCLYRLNCGSFIDAELAAYNAGFALIENKLDTLWEESFIQTSKSYGLILREQMMQLWLRPLSNIAKRRELLIYRLAVAPNDYNLKGMLNSVRAAGLNAKIEEDIANERIRIVEDGYISDFSNMDEVIEDVRQMLPAHLDADFEIGNFTWNQFDQCDVTFDEFDSKDVPWAKLDIDGASIFEGGA</sequence>
<dbReference type="STRING" id="474960.SAMN05216180_2676"/>
<keyword evidence="2" id="KW-1185">Reference proteome</keyword>